<proteinExistence type="predicted"/>
<dbReference type="EMBL" id="JAAVXB010000023">
    <property type="protein sequence ID" value="NKF24793.1"/>
    <property type="molecule type" value="Genomic_DNA"/>
</dbReference>
<dbReference type="AlphaFoldDB" id="A0A969WDW2"/>
<organism evidence="2 3">
    <name type="scientific">Solimonas marina</name>
    <dbReference type="NCBI Taxonomy" id="2714601"/>
    <lineage>
        <taxon>Bacteria</taxon>
        <taxon>Pseudomonadati</taxon>
        <taxon>Pseudomonadota</taxon>
        <taxon>Gammaproteobacteria</taxon>
        <taxon>Nevskiales</taxon>
        <taxon>Nevskiaceae</taxon>
        <taxon>Solimonas</taxon>
    </lineage>
</organism>
<keyword evidence="1" id="KW-1133">Transmembrane helix</keyword>
<evidence type="ECO:0000256" key="1">
    <source>
        <dbReference type="SAM" id="Phobius"/>
    </source>
</evidence>
<dbReference type="Proteomes" id="UP000653472">
    <property type="component" value="Unassembled WGS sequence"/>
</dbReference>
<name>A0A969WDW2_9GAMM</name>
<comment type="caution">
    <text evidence="2">The sequence shown here is derived from an EMBL/GenBank/DDBJ whole genome shotgun (WGS) entry which is preliminary data.</text>
</comment>
<accession>A0A969WDW2</accession>
<keyword evidence="1" id="KW-0812">Transmembrane</keyword>
<evidence type="ECO:0000313" key="2">
    <source>
        <dbReference type="EMBL" id="NKF24793.1"/>
    </source>
</evidence>
<keyword evidence="1" id="KW-0472">Membrane</keyword>
<protein>
    <submittedName>
        <fullName evidence="2">Uncharacterized protein</fullName>
    </submittedName>
</protein>
<evidence type="ECO:0000313" key="3">
    <source>
        <dbReference type="Proteomes" id="UP000653472"/>
    </source>
</evidence>
<gene>
    <name evidence="2" type="ORF">G7Y82_21005</name>
</gene>
<dbReference type="RefSeq" id="WP_168150101.1">
    <property type="nucleotide sequence ID" value="NZ_JAAVXB010000023.1"/>
</dbReference>
<sequence length="120" mass="12718">MSTKPDSLWLHSYSGRETGLMIVGSASALRALGKELIAAADSQPPSTNPFPPQVATPAITGPFKDRPDFTLSFHLPGSSPLAEVAPLRRQATPTLVFLAVAVCAVVGAFTLLRWLVTYAL</sequence>
<reference evidence="2" key="1">
    <citation type="submission" date="2020-03" db="EMBL/GenBank/DDBJ databases">
        <title>Solimonas marina sp. nov., isolated from deep seawater of the Pacific Ocean.</title>
        <authorList>
            <person name="Liu X."/>
            <person name="Lai Q."/>
            <person name="Sun F."/>
            <person name="Gai Y."/>
            <person name="Li G."/>
            <person name="Shao Z."/>
        </authorList>
    </citation>
    <scope>NUCLEOTIDE SEQUENCE</scope>
    <source>
        <strain evidence="2">C16B3</strain>
    </source>
</reference>
<keyword evidence="3" id="KW-1185">Reference proteome</keyword>
<feature type="transmembrane region" description="Helical" evidence="1">
    <location>
        <begin position="95"/>
        <end position="116"/>
    </location>
</feature>